<evidence type="ECO:0000313" key="3">
    <source>
        <dbReference type="Proteomes" id="UP001460270"/>
    </source>
</evidence>
<reference evidence="3" key="1">
    <citation type="submission" date="2024-04" db="EMBL/GenBank/DDBJ databases">
        <title>Salinicola lusitanus LLJ914,a marine bacterium isolated from the Okinawa Trough.</title>
        <authorList>
            <person name="Li J."/>
        </authorList>
    </citation>
    <scope>NUCLEOTIDE SEQUENCE [LARGE SCALE GENOMIC DNA]</scope>
</reference>
<evidence type="ECO:0000256" key="1">
    <source>
        <dbReference type="SAM" id="MobiDB-lite"/>
    </source>
</evidence>
<gene>
    <name evidence="2" type="ORF">WMY93_011586</name>
</gene>
<proteinExistence type="predicted"/>
<dbReference type="AlphaFoldDB" id="A0AAW0P4F1"/>
<dbReference type="Proteomes" id="UP001460270">
    <property type="component" value="Unassembled WGS sequence"/>
</dbReference>
<evidence type="ECO:0000313" key="2">
    <source>
        <dbReference type="EMBL" id="KAK7915825.1"/>
    </source>
</evidence>
<sequence>MACVWHKKQSIAVTITSFPLCGSLSVEPMLSGQIKRASHVPPVVDPIMRGSEREWVCGSGAHGENGLVKSASKEERSIAPAPWKCLSQCQSDDDSGMCEQQGCAKREHSSLE</sequence>
<protein>
    <submittedName>
        <fullName evidence="2">Uncharacterized protein</fullName>
    </submittedName>
</protein>
<comment type="caution">
    <text evidence="2">The sequence shown here is derived from an EMBL/GenBank/DDBJ whole genome shotgun (WGS) entry which is preliminary data.</text>
</comment>
<keyword evidence="3" id="KW-1185">Reference proteome</keyword>
<accession>A0AAW0P4F1</accession>
<organism evidence="2 3">
    <name type="scientific">Mugilogobius chulae</name>
    <name type="common">yellowstripe goby</name>
    <dbReference type="NCBI Taxonomy" id="88201"/>
    <lineage>
        <taxon>Eukaryota</taxon>
        <taxon>Metazoa</taxon>
        <taxon>Chordata</taxon>
        <taxon>Craniata</taxon>
        <taxon>Vertebrata</taxon>
        <taxon>Euteleostomi</taxon>
        <taxon>Actinopterygii</taxon>
        <taxon>Neopterygii</taxon>
        <taxon>Teleostei</taxon>
        <taxon>Neoteleostei</taxon>
        <taxon>Acanthomorphata</taxon>
        <taxon>Gobiaria</taxon>
        <taxon>Gobiiformes</taxon>
        <taxon>Gobioidei</taxon>
        <taxon>Gobiidae</taxon>
        <taxon>Gobionellinae</taxon>
        <taxon>Mugilogobius</taxon>
    </lineage>
</organism>
<dbReference type="EMBL" id="JBBPFD010000008">
    <property type="protein sequence ID" value="KAK7915825.1"/>
    <property type="molecule type" value="Genomic_DNA"/>
</dbReference>
<name>A0AAW0P4F1_9GOBI</name>
<feature type="region of interest" description="Disordered" evidence="1">
    <location>
        <begin position="90"/>
        <end position="112"/>
    </location>
</feature>